<name>A0ACC3S3R5_9PEZI</name>
<comment type="caution">
    <text evidence="1">The sequence shown here is derived from an EMBL/GenBank/DDBJ whole genome shotgun (WGS) entry which is preliminary data.</text>
</comment>
<sequence>MVLVRESPKAKISPDKSNANWPPKSPFDALLSSPSGRRKWQERQDRGADRSPSPSPMRKPLLSSSQKLQALAMSEDEDEEDEDEETLQLKLQAIEAKLKLKKLQAKAKKTPRPEKEEQVSRVAERESAEMGSPRKRVKTSASLEPSIQIPVSPVKDRNAPPPQDKSPARVLLGIDKGLRAQDVSLKRPRTGAPIQRSKTQSSSAHKADEAAANRPMSFSERIAASRSTDQDRQAKEERIEKARSRGFGLNKPEDASSFETFSSTHLSRRQIPHTDLVRTLTDKELYTLPRLLKEIKAPHYDPPDCESDFVVFGILASKTSPYDTKPKHKSSGNANADEDDDAGKSKFMVLKLTDLQWEIDLFLFDTAFSTFWKLVPGTLLAILNPSVMPPKTNQHSGRFSLKLASSEDSVLEIGAARDLGFCKSVKKDGKQCDAWVNKRKTEFCDFHVNLALEKTRAGRMEVNGMHRYSARPSSPDKRFGVKSRYLRAGEFANKGTGSQRDIETGERYFMGPKLSAAALLDREDRGSAEAMQKRLREKERERELARKLGRLGNGMGAEYLKRKDERPVEQGEGERADDEKYEKPDAEALGLLGKKASDVRLEPVRGRKRAFQSSTGSSSATGGEAMGWGGAFKRGLLEPKKGVYPERGQTKLNARAESPKKRARFALEKGIREPGRESLGDAKALIDDDDDDLDII</sequence>
<accession>A0ACC3S3R5</accession>
<evidence type="ECO:0000313" key="1">
    <source>
        <dbReference type="EMBL" id="KAK8192487.1"/>
    </source>
</evidence>
<protein>
    <submittedName>
        <fullName evidence="1">Uncharacterized protein</fullName>
    </submittedName>
</protein>
<dbReference type="Proteomes" id="UP001320706">
    <property type="component" value="Unassembled WGS sequence"/>
</dbReference>
<organism evidence="1 2">
    <name type="scientific">Zalaria obscura</name>
    <dbReference type="NCBI Taxonomy" id="2024903"/>
    <lineage>
        <taxon>Eukaryota</taxon>
        <taxon>Fungi</taxon>
        <taxon>Dikarya</taxon>
        <taxon>Ascomycota</taxon>
        <taxon>Pezizomycotina</taxon>
        <taxon>Dothideomycetes</taxon>
        <taxon>Dothideomycetidae</taxon>
        <taxon>Dothideales</taxon>
        <taxon>Zalariaceae</taxon>
        <taxon>Zalaria</taxon>
    </lineage>
</organism>
<dbReference type="EMBL" id="JAMKPW020000044">
    <property type="protein sequence ID" value="KAK8192487.1"/>
    <property type="molecule type" value="Genomic_DNA"/>
</dbReference>
<reference evidence="1" key="1">
    <citation type="submission" date="2024-02" db="EMBL/GenBank/DDBJ databases">
        <title>Metagenome Assembled Genome of Zalaria obscura JY119.</title>
        <authorList>
            <person name="Vighnesh L."/>
            <person name="Jagadeeshwari U."/>
            <person name="Venkata Ramana C."/>
            <person name="Sasikala C."/>
        </authorList>
    </citation>
    <scope>NUCLEOTIDE SEQUENCE</scope>
    <source>
        <strain evidence="1">JY119</strain>
    </source>
</reference>
<proteinExistence type="predicted"/>
<gene>
    <name evidence="1" type="ORF">M8818_007655</name>
</gene>
<evidence type="ECO:0000313" key="2">
    <source>
        <dbReference type="Proteomes" id="UP001320706"/>
    </source>
</evidence>
<keyword evidence="2" id="KW-1185">Reference proteome</keyword>